<evidence type="ECO:0000259" key="3">
    <source>
        <dbReference type="SMART" id="SM01214"/>
    </source>
</evidence>
<dbReference type="InterPro" id="IPR045167">
    <property type="entry name" value="Hobbit"/>
</dbReference>
<evidence type="ECO:0000259" key="4">
    <source>
        <dbReference type="SMART" id="SM01215"/>
    </source>
</evidence>
<dbReference type="PANTHER" id="PTHR15678">
    <property type="entry name" value="ANTIGEN MLAA-22-RELATED"/>
    <property type="match status" value="1"/>
</dbReference>
<evidence type="ECO:0000259" key="5">
    <source>
        <dbReference type="SMART" id="SM01216"/>
    </source>
</evidence>
<feature type="compositionally biased region" description="Polar residues" evidence="1">
    <location>
        <begin position="2741"/>
        <end position="2750"/>
    </location>
</feature>
<evidence type="ECO:0000313" key="7">
    <source>
        <dbReference type="Proteomes" id="UP001498771"/>
    </source>
</evidence>
<feature type="domain" description="FMP27/BLTP2/Hobbit GFWDK motif-containing RBG unit" evidence="3">
    <location>
        <begin position="1289"/>
        <end position="1443"/>
    </location>
</feature>
<dbReference type="EMBL" id="JBBJBU010000016">
    <property type="protein sequence ID" value="KAK7202610.1"/>
    <property type="molecule type" value="Genomic_DNA"/>
</dbReference>
<feature type="domain" description="FMP27 WPPW motif-containing RBG unit" evidence="5">
    <location>
        <begin position="1687"/>
        <end position="2326"/>
    </location>
</feature>
<feature type="region of interest" description="Disordered" evidence="1">
    <location>
        <begin position="2056"/>
        <end position="2095"/>
    </location>
</feature>
<feature type="region of interest" description="Disordered" evidence="1">
    <location>
        <begin position="1105"/>
        <end position="1124"/>
    </location>
</feature>
<dbReference type="PANTHER" id="PTHR15678:SF6">
    <property type="entry name" value="BRIDGE-LIKE LIPID TRANSFER PROTEIN FAMILY MEMBER 2"/>
    <property type="match status" value="1"/>
</dbReference>
<organism evidence="6 7">
    <name type="scientific">Myxozyma melibiosi</name>
    <dbReference type="NCBI Taxonomy" id="54550"/>
    <lineage>
        <taxon>Eukaryota</taxon>
        <taxon>Fungi</taxon>
        <taxon>Dikarya</taxon>
        <taxon>Ascomycota</taxon>
        <taxon>Saccharomycotina</taxon>
        <taxon>Lipomycetes</taxon>
        <taxon>Lipomycetales</taxon>
        <taxon>Lipomycetaceae</taxon>
        <taxon>Myxozyma</taxon>
    </lineage>
</organism>
<keyword evidence="7" id="KW-1185">Reference proteome</keyword>
<dbReference type="InterPro" id="IPR019441">
    <property type="entry name" value="FMP27/BLTP2/Hobbit_GFWDK_RBG"/>
</dbReference>
<feature type="compositionally biased region" description="Basic and acidic residues" evidence="1">
    <location>
        <begin position="2072"/>
        <end position="2082"/>
    </location>
</feature>
<feature type="region of interest" description="Disordered" evidence="1">
    <location>
        <begin position="2649"/>
        <end position="2756"/>
    </location>
</feature>
<feature type="compositionally biased region" description="Acidic residues" evidence="1">
    <location>
        <begin position="2160"/>
        <end position="2183"/>
    </location>
</feature>
<dbReference type="SMART" id="SM01214">
    <property type="entry name" value="Fmp27_GFWDK"/>
    <property type="match status" value="1"/>
</dbReference>
<feature type="compositionally biased region" description="Polar residues" evidence="1">
    <location>
        <begin position="98"/>
        <end position="114"/>
    </location>
</feature>
<evidence type="ECO:0000313" key="6">
    <source>
        <dbReference type="EMBL" id="KAK7202610.1"/>
    </source>
</evidence>
<keyword evidence="2" id="KW-0812">Transmembrane</keyword>
<dbReference type="SMART" id="SM01215">
    <property type="entry name" value="Fmp27_SW"/>
    <property type="match status" value="1"/>
</dbReference>
<dbReference type="GeneID" id="90040090"/>
<feature type="compositionally biased region" description="Basic and acidic residues" evidence="1">
    <location>
        <begin position="2691"/>
        <end position="2700"/>
    </location>
</feature>
<dbReference type="Proteomes" id="UP001498771">
    <property type="component" value="Unassembled WGS sequence"/>
</dbReference>
<dbReference type="InterPro" id="IPR019449">
    <property type="entry name" value="FMP27_WPPW_RBG"/>
</dbReference>
<keyword evidence="2" id="KW-0472">Membrane</keyword>
<evidence type="ECO:0000256" key="2">
    <source>
        <dbReference type="SAM" id="Phobius"/>
    </source>
</evidence>
<feature type="compositionally biased region" description="Low complexity" evidence="1">
    <location>
        <begin position="2702"/>
        <end position="2713"/>
    </location>
</feature>
<evidence type="ECO:0000256" key="1">
    <source>
        <dbReference type="SAM" id="MobiDB-lite"/>
    </source>
</evidence>
<reference evidence="6 7" key="1">
    <citation type="submission" date="2024-03" db="EMBL/GenBank/DDBJ databases">
        <title>Genome-scale model development and genomic sequencing of the oleaginous clade Lipomyces.</title>
        <authorList>
            <consortium name="Lawrence Berkeley National Laboratory"/>
            <person name="Czajka J.J."/>
            <person name="Han Y."/>
            <person name="Kim J."/>
            <person name="Mondo S.J."/>
            <person name="Hofstad B.A."/>
            <person name="Robles A."/>
            <person name="Haridas S."/>
            <person name="Riley R."/>
            <person name="LaButti K."/>
            <person name="Pangilinan J."/>
            <person name="Andreopoulos W."/>
            <person name="Lipzen A."/>
            <person name="Yan J."/>
            <person name="Wang M."/>
            <person name="Ng V."/>
            <person name="Grigoriev I.V."/>
            <person name="Spatafora J.W."/>
            <person name="Magnuson J.K."/>
            <person name="Baker S.E."/>
            <person name="Pomraning K.R."/>
        </authorList>
    </citation>
    <scope>NUCLEOTIDE SEQUENCE [LARGE SCALE GENOMIC DNA]</scope>
    <source>
        <strain evidence="6 7">Phaff 52-87</strain>
    </source>
</reference>
<feature type="transmembrane region" description="Helical" evidence="2">
    <location>
        <begin position="6"/>
        <end position="31"/>
    </location>
</feature>
<sequence>MQLPEGISLLAAELVALICFTHIVAFVLFAVIRILTGVSIQRLGYFSLRHISFTLPSGILIEIRRIQLAFHRPAFARPSWLTLTVADVSVYFDPIEDSTSTPVSRASGSTTPTPAVSPLGSPTKDRMDSTPSSPTSESDRPRKKKQSTWKETIKRLTYASRKLHKLLKYLRLLDLSIKNVTLIAEDIGKMHIRSLAVSVDSIEKNSKFFGTVLAACSCDSIQDAGKYGVVCWKFAVKDVFYEPDDSPAEELLDVFQFELLDVFKKETLLTVDLSLNVRVGNITVPYDTFSLFHERLDLRKRRLLRKRSSLAGGSFPQKLEAPTAEEENPSEDLVNGLYLLVDAVREVRVHVAKVGVYKFSPECDYLNAREQPVYFSLSTKDFTIDLRRLNQNSPGHRMFFPRQDVSHQAIMTAISITVGLDDTKTGAHDELVYVPMITMTSTTNVLRKALDIFTGAETDRNSSLLKGSLSINSPAVDVRARHLPLFISMLLGTKKQNDKATVKKTSQARIPGSRIRLVELLPRTIIKLSIEEPGARVKLDNFPVPKVTNAKVDLDEPALLASTCSIINCEIESSHTLTPYPHYSLTMSFRMTEFTTWLRGPTGRYELVKTESLSLKTIAETSPQLDVSISGTLSSLSIFLTRPENVNGLKDIFSRLRGEVRSLESASSKSPDLEKSDKKMRKNPLRLLPSWISRIRLDGSDILMCASSKDHHQSASEVKDIARGLALQTESFIIDYKSNSTPRHRSSLVKRHQRTNAHADSIADLNGTATEFPHAIETLGAKSFNGKSGRRKLAVGFRCIDVCTMDTNDIIEQTTPLVHIPDVEVAIVSYATESKQIVEVNALLKKMVINYSLFHHYSMLLAVQAIMETVSPVEKGKPKAPKVSQPSDEVLYLDFRSRHIRIKADLPLSPPLMIESVGLEYSKRADHMPIISAKFFRMFVETTDGSSLWERFIVLRHLRVELARKRPRLDLKVPALSTKQETPVEAVEDDIVIGTDALSLSVPPGLLVYELVEGIVTSFKAIKQLTHEFKYDSDEYVLKPTAKEPVKMPRVRLRSKVIEMRLDDDPFEARLGIIFTVGMIEMKSRLAREAAFEAKVQALKIASTRKPSLSHDPTLPPDPEEPLKRKHTFKSMKGMKHHKNPRLKRATPIRYTPTEAEMPSDSAEISTEEAYTKLKELHSSSWIRRITRARRIRATTVMSRRHNILGSDGVDVDLTSDEKIVSIPDSPPLFQILFSDPDILLSKPSFPLEKVHTFLHDVGKGVPENTIYSLLVPFYWCMEMTEFRILLRDYPLPFVHVPSMNNSQAAKGPAWCLKSDFVIAEELFDEASSRYIQCPIVPRVGESEDAYYLTVTRTIAAVKMYSNINIDIATSSPTRITWAPSLQPAIQQTMMRFDTMTKPPVDPSPKVGFWDKIRLIFHSKIRFSWIDGAVHLLLKGSRDPYSITGTGAGFAMCWENNVTFDINPTGNQQDFMVVDSEQFLLAVPDFNYYVRQLNSAQELVEDSLSTHSDYQTHSRFNKVVMKLSGNVRWKAGLLFERDQADGTRAFESVPHYTVQLRRPDSVDPSKQHDSYAGFRSDYIHLALSVTSPRDEQWSPSARKQLSHSVNSIHLSPRAFTHFFQWWDLFAGEMSLPVRNGELFPPIMVSKKFGRHLATIKYQFALRSFSVSHVYLYKRDEDMHKKVMNSVGIKGRIDSFMMDLHQRREFITYTDKVTNQTRKRRKMRLNVGELDFQSADIRGVTASFKERSAEELATDVSGLLAENLETNYSEESPFSNSFPMAKLKVSDNDLTWVDIDDYRELDSFCGTANLTSVKVLPLIFTPRFTYYRQTEHAASGNGDQSGVSTSSFGNEPSHSCLLRRTDTVKFQTDLISARARELEEQIVMNAEQIEEYRRSARLSTADHFARQRFLQAKKDAELLELKRHTLHQLWFSLLQSTGHMSEADVKKHDDYQSECCKTGAEIFGDDKLDLMSNLQSLRSLEDESFSDFNNRFIFHNVQIKWSNSVRNVFLRYIHQIGQRKGLIYYMSRRAVKFIDDLDKERKKNVPDTPIAAARASFENKKSKPRHSVSSDTDELRDLEDRVMSRLTPAKSKEEVEKLQTDTMIEYLLSDAKQHLVVADPENGNASTSGAHHHHHDHHHHEDGSSGNGIAPEDTSFADNEAAYEEDSASSDSDGSDDEFESDEASDNKMLENLAAQYVARSSYVIRLLGPQIQLQSEVNPDSTLLVTSQNIELKIISIMDKSELEDDVSGLVQSRYSAHLDNAQFFVFHKSDLIRQSHWLFANSEYGSSRVYTGIQKPHQSPMSSPTVEDEPAATCIWPPWVPLESIYEGSALKSSRIAERTSASLLYDKHNSLRLKYGDKVTDQAPSINGTHSIARQVDQLSVDFPKVVAFIDSLQYYAVYIIVMDLLIYSEPHSKKSNERLEKILLATDFSDLSGAAEMVETLQREIRQLEEIKTQFLVYSSELDEQSWSDLRNVIGELRSAQSELFYIMKAITISQRRREEKKSATTGTLQWLITGQQIIAHLLIEDRTPFVDIALAKGSFRRLENSDGSNYNTIEIDMLQGINLLKGALYPEMLSPYFEGMKDTDKKRKAVRIDWYMLEAIGGIPVMDHLEVDLIPLKIQLEYDIGQKLFQYIFPNQAQSPLQVPSAIPAESSGSVATGATGDGRRGSPTVPQTGSAFSSSSDSEDADDRKSLRSMKDNNSSQMNLSMSSDTRSIHSTHSFVSRHRPVVPEHKAQKLRLSSTGSTMSLKEKNSDTVSLRSFNSAASDMSKAHTGVSGRVQSFEQNLIDDDDLSKMVTRASNFTTFVYVTIPSVVLCISYKGKGSRNIEDVNEFVFRLPTIEYRNKTWSNLDLALRMKKDIIKALISHTGALIENKIKRRQPNSRKVNSGPLIRQISEYAAFTSLADLSETRINKE</sequence>
<proteinExistence type="predicted"/>
<gene>
    <name evidence="6" type="ORF">BZA70DRAFT_297816</name>
</gene>
<comment type="caution">
    <text evidence="6">The sequence shown here is derived from an EMBL/GenBank/DDBJ whole genome shotgun (WGS) entry which is preliminary data.</text>
</comment>
<dbReference type="RefSeq" id="XP_064765643.1">
    <property type="nucleotide sequence ID" value="XM_064914578.1"/>
</dbReference>
<name>A0ABR1EYE9_9ASCO</name>
<feature type="region of interest" description="Disordered" evidence="1">
    <location>
        <begin position="98"/>
        <end position="148"/>
    </location>
</feature>
<dbReference type="SMART" id="SM01216">
    <property type="entry name" value="Fmp27_WPPW"/>
    <property type="match status" value="1"/>
</dbReference>
<protein>
    <submittedName>
        <fullName evidence="6">Golgi-body localization protein domain-containing protein</fullName>
    </submittedName>
</protein>
<feature type="compositionally biased region" description="Polar residues" evidence="1">
    <location>
        <begin position="2714"/>
        <end position="2724"/>
    </location>
</feature>
<feature type="domain" description="FMP27 SW motif-containing RBG unit" evidence="4">
    <location>
        <begin position="1169"/>
        <end position="1271"/>
    </location>
</feature>
<accession>A0ABR1EYE9</accession>
<dbReference type="Pfam" id="PF10344">
    <property type="entry name" value="Hobbit"/>
    <property type="match status" value="1"/>
</dbReference>
<feature type="region of interest" description="Disordered" evidence="1">
    <location>
        <begin position="2119"/>
        <end position="2185"/>
    </location>
</feature>
<keyword evidence="2" id="KW-1133">Transmembrane helix</keyword>
<dbReference type="InterPro" id="IPR019415">
    <property type="entry name" value="FMP27_SW_RBG"/>
</dbReference>